<gene>
    <name evidence="2" type="ORF">IBL28_00010</name>
</gene>
<keyword evidence="3" id="KW-1185">Reference proteome</keyword>
<dbReference type="Pfam" id="PF13181">
    <property type="entry name" value="TPR_8"/>
    <property type="match status" value="1"/>
</dbReference>
<dbReference type="InterPro" id="IPR011990">
    <property type="entry name" value="TPR-like_helical_dom_sf"/>
</dbReference>
<protein>
    <recommendedName>
        <fullName evidence="4">Tetratricopeptide repeat protein</fullName>
    </recommendedName>
</protein>
<keyword evidence="1" id="KW-0175">Coiled coil</keyword>
<comment type="caution">
    <text evidence="2">The sequence shown here is derived from an EMBL/GenBank/DDBJ whole genome shotgun (WGS) entry which is preliminary data.</text>
</comment>
<accession>A0A926JNF0</accession>
<organism evidence="2 3">
    <name type="scientific">Sinomicrobium weinanense</name>
    <dbReference type="NCBI Taxonomy" id="2842200"/>
    <lineage>
        <taxon>Bacteria</taxon>
        <taxon>Pseudomonadati</taxon>
        <taxon>Bacteroidota</taxon>
        <taxon>Flavobacteriia</taxon>
        <taxon>Flavobacteriales</taxon>
        <taxon>Flavobacteriaceae</taxon>
        <taxon>Sinomicrobium</taxon>
    </lineage>
</organism>
<sequence length="310" mass="35932">MGTKTFIAVFFGLYSLCGSYGQEPDLTAESAEISTESNSDAFQEHFFEALKQKGIENYEKAIDELLECKKLEPENDVVDYELGRNHLMLRQYDQAETYLLAAVEKNPEIWYLDALFSVYEKQNNTDKAIEVGHRLAKANGKYKENLVRIYINTEKYEQALALIEELDGERGKSEQRERQKVWIQTRMRLQQEPGPTEVAENENTGEKNELEEIYNKIESYKKLFNHDEVLKITEGALEIYPSQPGLYYNKAHALNRLKKHKQAISALQTALDYLIDNTELENNIYREFVIAYNSLGNNKKADEYAQKIKP</sequence>
<proteinExistence type="predicted"/>
<dbReference type="Gene3D" id="1.25.40.10">
    <property type="entry name" value="Tetratricopeptide repeat domain"/>
    <property type="match status" value="2"/>
</dbReference>
<evidence type="ECO:0008006" key="4">
    <source>
        <dbReference type="Google" id="ProtNLM"/>
    </source>
</evidence>
<dbReference type="InterPro" id="IPR019734">
    <property type="entry name" value="TPR_rpt"/>
</dbReference>
<dbReference type="RefSeq" id="WP_187963494.1">
    <property type="nucleotide sequence ID" value="NZ_JACVDC010000001.1"/>
</dbReference>
<feature type="coiled-coil region" evidence="1">
    <location>
        <begin position="196"/>
        <end position="223"/>
    </location>
</feature>
<name>A0A926JNF0_9FLAO</name>
<evidence type="ECO:0000256" key="1">
    <source>
        <dbReference type="SAM" id="Coils"/>
    </source>
</evidence>
<dbReference type="Proteomes" id="UP000653730">
    <property type="component" value="Unassembled WGS sequence"/>
</dbReference>
<evidence type="ECO:0000313" key="2">
    <source>
        <dbReference type="EMBL" id="MBC9794331.1"/>
    </source>
</evidence>
<dbReference type="SUPFAM" id="SSF48452">
    <property type="entry name" value="TPR-like"/>
    <property type="match status" value="2"/>
</dbReference>
<reference evidence="2 3" key="1">
    <citation type="submission" date="2020-09" db="EMBL/GenBank/DDBJ databases">
        <title>Sinomicrobium weinanense sp. nov., a halophilic bacteria isolated from saline-alkali soil.</title>
        <authorList>
            <person name="Wu P."/>
            <person name="Ren H."/>
            <person name="Mei Y."/>
            <person name="Liang Y."/>
            <person name="Chen Z."/>
        </authorList>
    </citation>
    <scope>NUCLEOTIDE SEQUENCE [LARGE SCALE GENOMIC DNA]</scope>
    <source>
        <strain evidence="2 3">FJxs</strain>
    </source>
</reference>
<dbReference type="SMART" id="SM00028">
    <property type="entry name" value="TPR"/>
    <property type="match status" value="4"/>
</dbReference>
<evidence type="ECO:0000313" key="3">
    <source>
        <dbReference type="Proteomes" id="UP000653730"/>
    </source>
</evidence>
<dbReference type="EMBL" id="JACVDC010000001">
    <property type="protein sequence ID" value="MBC9794331.1"/>
    <property type="molecule type" value="Genomic_DNA"/>
</dbReference>
<dbReference type="AlphaFoldDB" id="A0A926JNF0"/>